<feature type="compositionally biased region" description="Basic and acidic residues" evidence="1">
    <location>
        <begin position="32"/>
        <end position="41"/>
    </location>
</feature>
<dbReference type="GeneID" id="111123119"/>
<feature type="region of interest" description="Disordered" evidence="1">
    <location>
        <begin position="1"/>
        <end position="41"/>
    </location>
</feature>
<dbReference type="Proteomes" id="UP000694844">
    <property type="component" value="Chromosome 3"/>
</dbReference>
<keyword evidence="2" id="KW-1185">Reference proteome</keyword>
<protein>
    <submittedName>
        <fullName evidence="3">Uncharacterized protein LOC111123119 isoform X3</fullName>
    </submittedName>
</protein>
<evidence type="ECO:0000313" key="3">
    <source>
        <dbReference type="RefSeq" id="XP_022320944.1"/>
    </source>
</evidence>
<proteinExistence type="predicted"/>
<reference evidence="3" key="1">
    <citation type="submission" date="2025-08" db="UniProtKB">
        <authorList>
            <consortium name="RefSeq"/>
        </authorList>
    </citation>
    <scope>IDENTIFICATION</scope>
    <source>
        <tissue evidence="3">Whole sample</tissue>
    </source>
</reference>
<evidence type="ECO:0000313" key="2">
    <source>
        <dbReference type="Proteomes" id="UP000694844"/>
    </source>
</evidence>
<evidence type="ECO:0000256" key="1">
    <source>
        <dbReference type="SAM" id="MobiDB-lite"/>
    </source>
</evidence>
<gene>
    <name evidence="3" type="primary">LOC111123119</name>
</gene>
<feature type="region of interest" description="Disordered" evidence="1">
    <location>
        <begin position="70"/>
        <end position="107"/>
    </location>
</feature>
<dbReference type="RefSeq" id="XP_022320944.1">
    <property type="nucleotide sequence ID" value="XM_022465236.1"/>
</dbReference>
<feature type="compositionally biased region" description="Polar residues" evidence="1">
    <location>
        <begin position="78"/>
        <end position="87"/>
    </location>
</feature>
<accession>A0A8B8D0B4</accession>
<name>A0A8B8D0B4_CRAVI</name>
<dbReference type="OrthoDB" id="166212at2759"/>
<organism evidence="2 3">
    <name type="scientific">Crassostrea virginica</name>
    <name type="common">Eastern oyster</name>
    <dbReference type="NCBI Taxonomy" id="6565"/>
    <lineage>
        <taxon>Eukaryota</taxon>
        <taxon>Metazoa</taxon>
        <taxon>Spiralia</taxon>
        <taxon>Lophotrochozoa</taxon>
        <taxon>Mollusca</taxon>
        <taxon>Bivalvia</taxon>
        <taxon>Autobranchia</taxon>
        <taxon>Pteriomorphia</taxon>
        <taxon>Ostreida</taxon>
        <taxon>Ostreoidea</taxon>
        <taxon>Ostreidae</taxon>
        <taxon>Crassostrea</taxon>
    </lineage>
</organism>
<sequence length="284" mass="32787">MDVLEEEESLRTSTPVQSLDVPHLLDPGENLSDSKNDDRETPDFVVRLGTSLARSEAGTQYKLLKREFSLRPQESPKQHQSVNSGATSVRSSGRVSPIRRRSSVISVSADHRRSSVTSISTEQNQRLLHRGLGRLQRRRRRSTVGLLLPPTPLPKEDLTPREPHIVKFRRIAKSVLIVSGIWIWLKRYTLKPNTRDWSFMEMYIHVRDDMNQVLAFNPNTYGKFEPLRDKLKELLLIPKERRTLPNIQVIMALMRDNASFQDYPVHTQIQLARCMQYQATRRGA</sequence>
<dbReference type="AlphaFoldDB" id="A0A8B8D0B4"/>